<accession>A0A8J6ENA4</accession>
<organism evidence="2 3">
    <name type="scientific">Eleutherodactylus coqui</name>
    <name type="common">Puerto Rican coqui</name>
    <dbReference type="NCBI Taxonomy" id="57060"/>
    <lineage>
        <taxon>Eukaryota</taxon>
        <taxon>Metazoa</taxon>
        <taxon>Chordata</taxon>
        <taxon>Craniata</taxon>
        <taxon>Vertebrata</taxon>
        <taxon>Euteleostomi</taxon>
        <taxon>Amphibia</taxon>
        <taxon>Batrachia</taxon>
        <taxon>Anura</taxon>
        <taxon>Neobatrachia</taxon>
        <taxon>Hyloidea</taxon>
        <taxon>Eleutherodactylidae</taxon>
        <taxon>Eleutherodactylinae</taxon>
        <taxon>Eleutherodactylus</taxon>
        <taxon>Eleutherodactylus</taxon>
    </lineage>
</organism>
<dbReference type="EMBL" id="WNTK01000043">
    <property type="protein sequence ID" value="KAG9472628.1"/>
    <property type="molecule type" value="Genomic_DNA"/>
</dbReference>
<reference evidence="2" key="1">
    <citation type="thesis" date="2020" institute="ProQuest LLC" country="789 East Eisenhower Parkway, Ann Arbor, MI, USA">
        <title>Comparative Genomics and Chromosome Evolution.</title>
        <authorList>
            <person name="Mudd A.B."/>
        </authorList>
    </citation>
    <scope>NUCLEOTIDE SEQUENCE</scope>
    <source>
        <strain evidence="2">HN-11 Male</strain>
        <tissue evidence="2">Kidney and liver</tissue>
    </source>
</reference>
<evidence type="ECO:0000313" key="3">
    <source>
        <dbReference type="Proteomes" id="UP000770717"/>
    </source>
</evidence>
<evidence type="ECO:0000256" key="1">
    <source>
        <dbReference type="SAM" id="MobiDB-lite"/>
    </source>
</evidence>
<name>A0A8J6ENA4_ELECQ</name>
<dbReference type="AlphaFoldDB" id="A0A8J6ENA4"/>
<evidence type="ECO:0000313" key="2">
    <source>
        <dbReference type="EMBL" id="KAG9472628.1"/>
    </source>
</evidence>
<protein>
    <submittedName>
        <fullName evidence="2">Uncharacterized protein</fullName>
    </submittedName>
</protein>
<keyword evidence="3" id="KW-1185">Reference proteome</keyword>
<feature type="region of interest" description="Disordered" evidence="1">
    <location>
        <begin position="33"/>
        <end position="62"/>
    </location>
</feature>
<comment type="caution">
    <text evidence="2">The sequence shown here is derived from an EMBL/GenBank/DDBJ whole genome shotgun (WGS) entry which is preliminary data.</text>
</comment>
<dbReference type="Proteomes" id="UP000770717">
    <property type="component" value="Unassembled WGS sequence"/>
</dbReference>
<sequence>MSLFYTALVSPIGSAAFSDLAPRRRCWCHPSEGLQGSAMDSGYCLSPNRPTSPRKRRRRDSPEKQLLQYLCQAWKGTTLRLRMGGFLPQTGPLTGEHRLR</sequence>
<gene>
    <name evidence="2" type="ORF">GDO78_018295</name>
</gene>
<proteinExistence type="predicted"/>